<gene>
    <name evidence="1" type="ordered locus">Nther_0114</name>
</gene>
<dbReference type="KEGG" id="nth:Nther_0114"/>
<dbReference type="InParanoid" id="B2A3T7"/>
<evidence type="ECO:0000313" key="2">
    <source>
        <dbReference type="Proteomes" id="UP000001683"/>
    </source>
</evidence>
<organism evidence="1 2">
    <name type="scientific">Natranaerobius thermophilus (strain ATCC BAA-1301 / DSM 18059 / JW/NM-WN-LF)</name>
    <dbReference type="NCBI Taxonomy" id="457570"/>
    <lineage>
        <taxon>Bacteria</taxon>
        <taxon>Bacillati</taxon>
        <taxon>Bacillota</taxon>
        <taxon>Clostridia</taxon>
        <taxon>Natranaerobiales</taxon>
        <taxon>Natranaerobiaceae</taxon>
        <taxon>Natranaerobius</taxon>
    </lineage>
</organism>
<sequence length="302" mass="34152">MKRVVSVSLGSSKRNHKVEEEFLGEKVSIERIGTDGDLDKMKQIISELDGEVDAFGLGGMDLYLAVGKYRYMLKDAQKVAQCCKNTPIVDGSGLKNSLERNALQQLNEHHNLFNSHDRVLLVSALDRFGMAEKLSQLHSEVIYGDLIFSLGIPISIRSLHNLEKIARCALPVVRWLPFKLLYPSGSKKNRTNGSQNKYEKYYDWADIICGDFHYINKYLPDNLEEKVIVTNTVTQEDEENLKNCGLKQLITTTPSLKGRSFGTNVMEALLIALKGGKQELKPREYETLLEELNFIPSIKDLN</sequence>
<dbReference type="eggNOG" id="COG5322">
    <property type="taxonomic scope" value="Bacteria"/>
</dbReference>
<evidence type="ECO:0000313" key="1">
    <source>
        <dbReference type="EMBL" id="ACB83713.1"/>
    </source>
</evidence>
<dbReference type="AlphaFoldDB" id="B2A3T7"/>
<evidence type="ECO:0008006" key="3">
    <source>
        <dbReference type="Google" id="ProtNLM"/>
    </source>
</evidence>
<dbReference type="STRING" id="457570.Nther_0114"/>
<reference evidence="1 2" key="2">
    <citation type="journal article" date="2011" name="J. Bacteriol.">
        <title>Complete genome sequence of the anaerobic, halophilic alkalithermophile Natranaerobius thermophilus JW/NM-WN-LF.</title>
        <authorList>
            <person name="Zhao B."/>
            <person name="Mesbah N.M."/>
            <person name="Dalin E."/>
            <person name="Goodwin L."/>
            <person name="Nolan M."/>
            <person name="Pitluck S."/>
            <person name="Chertkov O."/>
            <person name="Brettin T.S."/>
            <person name="Han J."/>
            <person name="Larimer F.W."/>
            <person name="Land M.L."/>
            <person name="Hauser L."/>
            <person name="Kyrpides N."/>
            <person name="Wiegel J."/>
        </authorList>
    </citation>
    <scope>NUCLEOTIDE SEQUENCE [LARGE SCALE GENOMIC DNA]</scope>
    <source>
        <strain evidence="2">ATCC BAA-1301 / DSM 18059 / JW/NM-WN-LF</strain>
    </source>
</reference>
<dbReference type="OrthoDB" id="9780944at2"/>
<name>B2A3T7_NATTJ</name>
<dbReference type="Proteomes" id="UP000001683">
    <property type="component" value="Chromosome"/>
</dbReference>
<dbReference type="HOGENOM" id="CLU_1007311_0_0_9"/>
<dbReference type="RefSeq" id="WP_012446604.1">
    <property type="nucleotide sequence ID" value="NC_010718.1"/>
</dbReference>
<reference evidence="1 2" key="1">
    <citation type="submission" date="2008-04" db="EMBL/GenBank/DDBJ databases">
        <title>Complete sequence of chromosome of Natranaerobius thermophilus JW/NM-WN-LF.</title>
        <authorList>
            <consortium name="US DOE Joint Genome Institute"/>
            <person name="Copeland A."/>
            <person name="Lucas S."/>
            <person name="Lapidus A."/>
            <person name="Glavina del Rio T."/>
            <person name="Dalin E."/>
            <person name="Tice H."/>
            <person name="Bruce D."/>
            <person name="Goodwin L."/>
            <person name="Pitluck S."/>
            <person name="Chertkov O."/>
            <person name="Brettin T."/>
            <person name="Detter J.C."/>
            <person name="Han C."/>
            <person name="Kuske C.R."/>
            <person name="Schmutz J."/>
            <person name="Larimer F."/>
            <person name="Land M."/>
            <person name="Hauser L."/>
            <person name="Kyrpides N."/>
            <person name="Lykidis A."/>
            <person name="Mesbah N.M."/>
            <person name="Wiegel J."/>
        </authorList>
    </citation>
    <scope>NUCLEOTIDE SEQUENCE [LARGE SCALE GENOMIC DNA]</scope>
    <source>
        <strain evidence="2">ATCC BAA-1301 / DSM 18059 / JW/NM-WN-LF</strain>
    </source>
</reference>
<proteinExistence type="predicted"/>
<accession>B2A3T7</accession>
<protein>
    <recommendedName>
        <fullName evidence="3">Quinate 5-dehydrogenase</fullName>
    </recommendedName>
</protein>
<keyword evidence="2" id="KW-1185">Reference proteome</keyword>
<dbReference type="EMBL" id="CP001034">
    <property type="protein sequence ID" value="ACB83713.1"/>
    <property type="molecule type" value="Genomic_DNA"/>
</dbReference>